<sequence length="76" mass="8583">MVESVSITTVVKPLMRRFLALLRSSASCLHKLESLSMLIKLGFLRLESESIHGDSSPNPQVCVPTGKWKKMDRWLV</sequence>
<proteinExistence type="predicted"/>
<evidence type="ECO:0000313" key="1">
    <source>
        <dbReference type="EnsemblPlants" id="Solyc07g009010.1.1.1"/>
    </source>
</evidence>
<protein>
    <submittedName>
        <fullName evidence="1">Uncharacterized protein</fullName>
    </submittedName>
</protein>
<dbReference type="InParanoid" id="A0A3Q7H4M7"/>
<keyword evidence="2" id="KW-1185">Reference proteome</keyword>
<dbReference type="PaxDb" id="4081-Solyc07g009010.1.1"/>
<dbReference type="Gramene" id="Solyc07g009010.1.1">
    <property type="protein sequence ID" value="Solyc07g009010.1.1.1"/>
    <property type="gene ID" value="Solyc07g009010.1"/>
</dbReference>
<accession>A0A3Q7H4M7</accession>
<dbReference type="AlphaFoldDB" id="A0A3Q7H4M7"/>
<dbReference type="EnsemblPlants" id="Solyc07g009010.1.1">
    <property type="protein sequence ID" value="Solyc07g009010.1.1.1"/>
    <property type="gene ID" value="Solyc07g009010.1"/>
</dbReference>
<organism evidence="1">
    <name type="scientific">Solanum lycopersicum</name>
    <name type="common">Tomato</name>
    <name type="synonym">Lycopersicon esculentum</name>
    <dbReference type="NCBI Taxonomy" id="4081"/>
    <lineage>
        <taxon>Eukaryota</taxon>
        <taxon>Viridiplantae</taxon>
        <taxon>Streptophyta</taxon>
        <taxon>Embryophyta</taxon>
        <taxon>Tracheophyta</taxon>
        <taxon>Spermatophyta</taxon>
        <taxon>Magnoliopsida</taxon>
        <taxon>eudicotyledons</taxon>
        <taxon>Gunneridae</taxon>
        <taxon>Pentapetalae</taxon>
        <taxon>asterids</taxon>
        <taxon>lamiids</taxon>
        <taxon>Solanales</taxon>
        <taxon>Solanaceae</taxon>
        <taxon>Solanoideae</taxon>
        <taxon>Solaneae</taxon>
        <taxon>Solanum</taxon>
        <taxon>Solanum subgen. Lycopersicon</taxon>
    </lineage>
</organism>
<reference evidence="1" key="1">
    <citation type="journal article" date="2012" name="Nature">
        <title>The tomato genome sequence provides insights into fleshy fruit evolution.</title>
        <authorList>
            <consortium name="Tomato Genome Consortium"/>
        </authorList>
    </citation>
    <scope>NUCLEOTIDE SEQUENCE [LARGE SCALE GENOMIC DNA]</scope>
    <source>
        <strain evidence="1">cv. Heinz 1706</strain>
    </source>
</reference>
<reference evidence="1" key="2">
    <citation type="submission" date="2019-01" db="UniProtKB">
        <authorList>
            <consortium name="EnsemblPlants"/>
        </authorList>
    </citation>
    <scope>IDENTIFICATION</scope>
    <source>
        <strain evidence="1">cv. Heinz 1706</strain>
    </source>
</reference>
<dbReference type="Proteomes" id="UP000004994">
    <property type="component" value="Chromosome 7"/>
</dbReference>
<evidence type="ECO:0000313" key="2">
    <source>
        <dbReference type="Proteomes" id="UP000004994"/>
    </source>
</evidence>
<name>A0A3Q7H4M7_SOLLC</name>